<accession>A0A974DUZ7</accession>
<evidence type="ECO:0000256" key="2">
    <source>
        <dbReference type="SAM" id="MobiDB-lite"/>
    </source>
</evidence>
<name>A0A974DUZ7_XENLA</name>
<dbReference type="Proteomes" id="UP000694892">
    <property type="component" value="Chromosome 1S"/>
</dbReference>
<feature type="compositionally biased region" description="Basic and acidic residues" evidence="2">
    <location>
        <begin position="216"/>
        <end position="240"/>
    </location>
</feature>
<reference evidence="4" key="1">
    <citation type="journal article" date="2016" name="Nature">
        <title>Genome evolution in the allotetraploid frog Xenopus laevis.</title>
        <authorList>
            <person name="Session A.M."/>
            <person name="Uno Y."/>
            <person name="Kwon T."/>
            <person name="Chapman J.A."/>
            <person name="Toyoda A."/>
            <person name="Takahashi S."/>
            <person name="Fukui A."/>
            <person name="Hikosaka A."/>
            <person name="Suzuki A."/>
            <person name="Kondo M."/>
            <person name="van Heeringen S.J."/>
            <person name="Quigley I."/>
            <person name="Heinz S."/>
            <person name="Ogino H."/>
            <person name="Ochi H."/>
            <person name="Hellsten U."/>
            <person name="Lyons J.B."/>
            <person name="Simakov O."/>
            <person name="Putnam N."/>
            <person name="Stites J."/>
            <person name="Kuroki Y."/>
            <person name="Tanaka T."/>
            <person name="Michiue T."/>
            <person name="Watanabe M."/>
            <person name="Bogdanovic O."/>
            <person name="Lister R."/>
            <person name="Georgiou G."/>
            <person name="Paranjpe S.S."/>
            <person name="van Kruijsbergen I."/>
            <person name="Shu S."/>
            <person name="Carlson J."/>
            <person name="Kinoshita T."/>
            <person name="Ohta Y."/>
            <person name="Mawaribuchi S."/>
            <person name="Jenkins J."/>
            <person name="Grimwood J."/>
            <person name="Schmutz J."/>
            <person name="Mitros T."/>
            <person name="Mozaffari S.V."/>
            <person name="Suzuki Y."/>
            <person name="Haramoto Y."/>
            <person name="Yamamoto T.S."/>
            <person name="Takagi C."/>
            <person name="Heald R."/>
            <person name="Miller K."/>
            <person name="Haudenschild C."/>
            <person name="Kitzman J."/>
            <person name="Nakayama T."/>
            <person name="Izutsu Y."/>
            <person name="Robert J."/>
            <person name="Fortriede J."/>
            <person name="Burns K."/>
            <person name="Lotay V."/>
            <person name="Karimi K."/>
            <person name="Yasuoka Y."/>
            <person name="Dichmann D.S."/>
            <person name="Flajnik M.F."/>
            <person name="Houston D.W."/>
            <person name="Shendure J."/>
            <person name="DuPasquier L."/>
            <person name="Vize P.D."/>
            <person name="Zorn A.M."/>
            <person name="Ito M."/>
            <person name="Marcotte E.M."/>
            <person name="Wallingford J.B."/>
            <person name="Ito Y."/>
            <person name="Asashima M."/>
            <person name="Ueno N."/>
            <person name="Matsuda Y."/>
            <person name="Veenstra G.J."/>
            <person name="Fujiyama A."/>
            <person name="Harland R.M."/>
            <person name="Taira M."/>
            <person name="Rokhsar D.S."/>
        </authorList>
    </citation>
    <scope>NUCLEOTIDE SEQUENCE [LARGE SCALE GENOMIC DNA]</scope>
    <source>
        <strain evidence="4">J</strain>
    </source>
</reference>
<feature type="coiled-coil region" evidence="1">
    <location>
        <begin position="115"/>
        <end position="169"/>
    </location>
</feature>
<dbReference type="EMBL" id="CM004467">
    <property type="protein sequence ID" value="OCT98604.1"/>
    <property type="molecule type" value="Genomic_DNA"/>
</dbReference>
<evidence type="ECO:0000313" key="4">
    <source>
        <dbReference type="Proteomes" id="UP000694892"/>
    </source>
</evidence>
<dbReference type="AlphaFoldDB" id="A0A974DUZ7"/>
<gene>
    <name evidence="3" type="ORF">XELAEV_18010839mg</name>
</gene>
<feature type="region of interest" description="Disordered" evidence="2">
    <location>
        <begin position="190"/>
        <end position="284"/>
    </location>
</feature>
<organism evidence="3 4">
    <name type="scientific">Xenopus laevis</name>
    <name type="common">African clawed frog</name>
    <dbReference type="NCBI Taxonomy" id="8355"/>
    <lineage>
        <taxon>Eukaryota</taxon>
        <taxon>Metazoa</taxon>
        <taxon>Chordata</taxon>
        <taxon>Craniata</taxon>
        <taxon>Vertebrata</taxon>
        <taxon>Euteleostomi</taxon>
        <taxon>Amphibia</taxon>
        <taxon>Batrachia</taxon>
        <taxon>Anura</taxon>
        <taxon>Pipoidea</taxon>
        <taxon>Pipidae</taxon>
        <taxon>Xenopodinae</taxon>
        <taxon>Xenopus</taxon>
        <taxon>Xenopus</taxon>
    </lineage>
</organism>
<sequence>MNEPDQAFDQSGASTFAYSEADIQRILCEIEEGDIPQSGTTLNGDIKRELLSLQKKEISYNLHVISLAQYARSKRIPRGLCQDIKPNLCADDPLLIQRWQEICNKCSLDLIILTVERLQARLQTVRQRIVELKELIMRDKGAELAAAIFQDHEEQLRRHTENVAECKKAKFQRDAQDYRLNQVYTWREVRRKQHQQQLSPTHQQGSQRGRRYPNRHHSEQRNTRPAYNRRDPAVEPRSFAKDSSSSSDLSGTSFLDQGAVFQKKKKKNPRAPIPREQYPSRQRN</sequence>
<keyword evidence="1" id="KW-0175">Coiled coil</keyword>
<evidence type="ECO:0000256" key="1">
    <source>
        <dbReference type="SAM" id="Coils"/>
    </source>
</evidence>
<feature type="compositionally biased region" description="Low complexity" evidence="2">
    <location>
        <begin position="241"/>
        <end position="256"/>
    </location>
</feature>
<proteinExistence type="predicted"/>
<evidence type="ECO:0000313" key="3">
    <source>
        <dbReference type="EMBL" id="OCT98604.1"/>
    </source>
</evidence>
<feature type="compositionally biased region" description="Low complexity" evidence="2">
    <location>
        <begin position="195"/>
        <end position="207"/>
    </location>
</feature>
<protein>
    <submittedName>
        <fullName evidence="3">Uncharacterized protein</fullName>
    </submittedName>
</protein>